<accession>A0A0A8JEL2</accession>
<sequence>NTQAIPDRLNTVIENVYCYENRNFVAVTHEKNEATKVFAARALDSVLTRCFDREKLSVVCNDSISLRERCFHEFLRKRDNTFFSNMSMEGVNIRNFSDYMSMFKVMVKREAKVKLDSSSLSKYPPAQNIIYHSKLVNSIFSPIFSELQRRLIASLNDNIIVYTGMAPNVFARKLTRLVGNGQDMHVGEIDFSKYDKSQDEYIKAFELEFYSLFGITAEMLDLWSAAEYFCNARVTGGALSFKLQTQRRSGGANTFLGNTIVNLMILSLYYNLPLVDAVCVAGDDSVMYSREDIVNHAQRMVNDIGMEAKFIKNSYGYFCSRFLVPAGDRIYFVPDPYKFMVKLFKPTPIYNDVELRERYISYKDNCTAFGNEGVVSRLVDLVNDRYKIEGKHTYSAIASVHCILANYSRFRSMYPISWSFINVWHLAGAKLMDKLGFEKIHENESKDVFVYSKHYGWLHHKTDEELKCMSDLSESRYAKVTRKAEKYLNPRFKKHIVKLLRKMELKGGFRLTDEG</sequence>
<keyword evidence="1 6" id="KW-0696">RNA-directed RNA polymerase</keyword>
<evidence type="ECO:0000313" key="6">
    <source>
        <dbReference type="EMBL" id="BAQ08205.1"/>
    </source>
</evidence>
<reference evidence="6 7" key="1">
    <citation type="submission" date="2014-04" db="EMBL/GenBank/DDBJ databases">
        <title>An assemblage of novel putative closterovirus variants from American persimmon.</title>
        <authorList>
            <person name="Ito T."/>
            <person name="Sato A."/>
            <person name="Suzaki K."/>
        </authorList>
    </citation>
    <scope>NUCLEOTIDE SEQUENCE [LARGE SCALE GENOMIC DNA]</scope>
    <source>
        <strain evidence="6">Variant 1</strain>
    </source>
</reference>
<keyword evidence="4" id="KW-0693">Viral RNA replication</keyword>
<keyword evidence="2" id="KW-0808">Transferase</keyword>
<dbReference type="InterPro" id="IPR043502">
    <property type="entry name" value="DNA/RNA_pol_sf"/>
</dbReference>
<dbReference type="Pfam" id="PF00978">
    <property type="entry name" value="RdRP_2"/>
    <property type="match status" value="1"/>
</dbReference>
<keyword evidence="7" id="KW-1185">Reference proteome</keyword>
<dbReference type="InterPro" id="IPR007094">
    <property type="entry name" value="RNA-dir_pol_PSvirus"/>
</dbReference>
<dbReference type="SUPFAM" id="SSF56672">
    <property type="entry name" value="DNA/RNA polymerases"/>
    <property type="match status" value="1"/>
</dbReference>
<dbReference type="RefSeq" id="YP_009112883.1">
    <property type="nucleotide sequence ID" value="NC_025967.1"/>
</dbReference>
<evidence type="ECO:0000256" key="1">
    <source>
        <dbReference type="ARBA" id="ARBA00022484"/>
    </source>
</evidence>
<dbReference type="GO" id="GO:0006351">
    <property type="term" value="P:DNA-templated transcription"/>
    <property type="evidence" value="ECO:0007669"/>
    <property type="project" value="InterPro"/>
</dbReference>
<dbReference type="OrthoDB" id="2873at10239"/>
<evidence type="ECO:0000259" key="5">
    <source>
        <dbReference type="PROSITE" id="PS50507"/>
    </source>
</evidence>
<keyword evidence="3" id="KW-0548">Nucleotidyltransferase</keyword>
<dbReference type="GeneID" id="22654088"/>
<dbReference type="EMBL" id="AB923924">
    <property type="protein sequence ID" value="BAQ08205.1"/>
    <property type="molecule type" value="Genomic_RNA"/>
</dbReference>
<dbReference type="GO" id="GO:0003968">
    <property type="term" value="F:RNA-directed RNA polymerase activity"/>
    <property type="evidence" value="ECO:0007669"/>
    <property type="project" value="UniProtKB-KW"/>
</dbReference>
<dbReference type="Proteomes" id="UP000203837">
    <property type="component" value="Segment"/>
</dbReference>
<evidence type="ECO:0000256" key="4">
    <source>
        <dbReference type="ARBA" id="ARBA00022953"/>
    </source>
</evidence>
<feature type="domain" description="RdRp catalytic" evidence="5">
    <location>
        <begin position="184"/>
        <end position="297"/>
    </location>
</feature>
<gene>
    <name evidence="6" type="primary">RdRp</name>
</gene>
<name>A0A0A8JEL2_9CLOS</name>
<evidence type="ECO:0000256" key="2">
    <source>
        <dbReference type="ARBA" id="ARBA00022679"/>
    </source>
</evidence>
<proteinExistence type="predicted"/>
<dbReference type="KEGG" id="vg:22654088"/>
<dbReference type="GO" id="GO:0039694">
    <property type="term" value="P:viral RNA genome replication"/>
    <property type="evidence" value="ECO:0007669"/>
    <property type="project" value="InterPro"/>
</dbReference>
<feature type="non-terminal residue" evidence="6">
    <location>
        <position position="1"/>
    </location>
</feature>
<dbReference type="GO" id="GO:0003723">
    <property type="term" value="F:RNA binding"/>
    <property type="evidence" value="ECO:0007669"/>
    <property type="project" value="InterPro"/>
</dbReference>
<organism evidence="6 7">
    <name type="scientific">Persimmon virus B</name>
    <dbReference type="NCBI Taxonomy" id="1493829"/>
    <lineage>
        <taxon>Viruses</taxon>
        <taxon>Riboviria</taxon>
        <taxon>Orthornavirae</taxon>
        <taxon>Kitrinoviricota</taxon>
        <taxon>Alsuviricetes</taxon>
        <taxon>Martellivirales</taxon>
        <taxon>Closteroviridae</taxon>
        <taxon>Olivavirus</taxon>
        <taxon>Olivavirus betadiospyri</taxon>
    </lineage>
</organism>
<protein>
    <submittedName>
        <fullName evidence="6">RNA-dependent RNA polymerase</fullName>
    </submittedName>
</protein>
<evidence type="ECO:0000256" key="3">
    <source>
        <dbReference type="ARBA" id="ARBA00022695"/>
    </source>
</evidence>
<dbReference type="PROSITE" id="PS50507">
    <property type="entry name" value="RDRP_SSRNA_POS"/>
    <property type="match status" value="1"/>
</dbReference>
<dbReference type="InterPro" id="IPR001788">
    <property type="entry name" value="RNA-dep_RNA_pol_alsuvir"/>
</dbReference>
<evidence type="ECO:0000313" key="7">
    <source>
        <dbReference type="Proteomes" id="UP000203837"/>
    </source>
</evidence>